<proteinExistence type="predicted"/>
<evidence type="ECO:0000256" key="2">
    <source>
        <dbReference type="SAM" id="Phobius"/>
    </source>
</evidence>
<sequence length="143" mass="15784">MPTRNGRDDAGTSAAAPAPPFIPPKIAQEHMSSATAGAPREPWHTYSRLRFRARGSVPALYAPGDVCRLPVASPPKRRHDGREGRELVSPVVNIHPTDISMLGRMRSLGKRCSTVPFLLVSAASFVPITPYFWWFVRHALDED</sequence>
<dbReference type="AlphaFoldDB" id="A0A0C4DU34"/>
<keyword evidence="5" id="KW-1185">Reference proteome</keyword>
<reference evidence="4" key="5">
    <citation type="submission" date="2015-06" db="UniProtKB">
        <authorList>
            <consortium name="EnsemblFungi"/>
        </authorList>
    </citation>
    <scope>IDENTIFICATION</scope>
    <source>
        <strain evidence="4">ATCC 64411</strain>
    </source>
</reference>
<accession>A0A0C4DU34</accession>
<reference evidence="5" key="1">
    <citation type="submission" date="2010-05" db="EMBL/GenBank/DDBJ databases">
        <title>The genome sequence of Magnaporthe poae strain ATCC 64411.</title>
        <authorList>
            <person name="Ma L.-J."/>
            <person name="Dead R."/>
            <person name="Young S."/>
            <person name="Zeng Q."/>
            <person name="Koehrsen M."/>
            <person name="Alvarado L."/>
            <person name="Berlin A."/>
            <person name="Chapman S.B."/>
            <person name="Chen Z."/>
            <person name="Freedman E."/>
            <person name="Gellesch M."/>
            <person name="Goldberg J."/>
            <person name="Griggs A."/>
            <person name="Gujja S."/>
            <person name="Heilman E.R."/>
            <person name="Heiman D."/>
            <person name="Hepburn T."/>
            <person name="Howarth C."/>
            <person name="Jen D."/>
            <person name="Larson L."/>
            <person name="Mehta T."/>
            <person name="Neiman D."/>
            <person name="Pearson M."/>
            <person name="Roberts A."/>
            <person name="Saif S."/>
            <person name="Shea T."/>
            <person name="Shenoy N."/>
            <person name="Sisk P."/>
            <person name="Stolte C."/>
            <person name="Sykes S."/>
            <person name="Walk T."/>
            <person name="White J."/>
            <person name="Yandava C."/>
            <person name="Haas B."/>
            <person name="Nusbaum C."/>
            <person name="Birren B."/>
        </authorList>
    </citation>
    <scope>NUCLEOTIDE SEQUENCE [LARGE SCALE GENOMIC DNA]</scope>
    <source>
        <strain evidence="5">ATCC 64411 / 73-15</strain>
    </source>
</reference>
<feature type="compositionally biased region" description="Basic and acidic residues" evidence="1">
    <location>
        <begin position="1"/>
        <end position="10"/>
    </location>
</feature>
<feature type="region of interest" description="Disordered" evidence="1">
    <location>
        <begin position="1"/>
        <end position="40"/>
    </location>
</feature>
<keyword evidence="2" id="KW-1133">Transmembrane helix</keyword>
<name>A0A0C4DU34_MAGP6</name>
<dbReference type="EMBL" id="GL876967">
    <property type="protein sequence ID" value="KLU84425.1"/>
    <property type="molecule type" value="Genomic_DNA"/>
</dbReference>
<evidence type="ECO:0000313" key="5">
    <source>
        <dbReference type="Proteomes" id="UP000011715"/>
    </source>
</evidence>
<dbReference type="EMBL" id="ADBL01000826">
    <property type="status" value="NOT_ANNOTATED_CDS"/>
    <property type="molecule type" value="Genomic_DNA"/>
</dbReference>
<protein>
    <submittedName>
        <fullName evidence="3 4">Uncharacterized protein</fullName>
    </submittedName>
</protein>
<reference evidence="4" key="4">
    <citation type="journal article" date="2015" name="G3 (Bethesda)">
        <title>Genome sequences of three phytopathogenic species of the Magnaporthaceae family of fungi.</title>
        <authorList>
            <person name="Okagaki L.H."/>
            <person name="Nunes C.C."/>
            <person name="Sailsbery J."/>
            <person name="Clay B."/>
            <person name="Brown D."/>
            <person name="John T."/>
            <person name="Oh Y."/>
            <person name="Young N."/>
            <person name="Fitzgerald M."/>
            <person name="Haas B.J."/>
            <person name="Zeng Q."/>
            <person name="Young S."/>
            <person name="Adiconis X."/>
            <person name="Fan L."/>
            <person name="Levin J.Z."/>
            <person name="Mitchell T.K."/>
            <person name="Okubara P.A."/>
            <person name="Farman M.L."/>
            <person name="Kohn L.M."/>
            <person name="Birren B."/>
            <person name="Ma L.-J."/>
            <person name="Dean R.A."/>
        </authorList>
    </citation>
    <scope>NUCLEOTIDE SEQUENCE</scope>
    <source>
        <strain evidence="4">ATCC 64411 / 73-15</strain>
    </source>
</reference>
<reference evidence="3" key="3">
    <citation type="submission" date="2011-03" db="EMBL/GenBank/DDBJ databases">
        <title>Annotation of Magnaporthe poae ATCC 64411.</title>
        <authorList>
            <person name="Ma L.-J."/>
            <person name="Dead R."/>
            <person name="Young S.K."/>
            <person name="Zeng Q."/>
            <person name="Gargeya S."/>
            <person name="Fitzgerald M."/>
            <person name="Haas B."/>
            <person name="Abouelleil A."/>
            <person name="Alvarado L."/>
            <person name="Arachchi H.M."/>
            <person name="Berlin A."/>
            <person name="Brown A."/>
            <person name="Chapman S.B."/>
            <person name="Chen Z."/>
            <person name="Dunbar C."/>
            <person name="Freedman E."/>
            <person name="Gearin G."/>
            <person name="Gellesch M."/>
            <person name="Goldberg J."/>
            <person name="Griggs A."/>
            <person name="Gujja S."/>
            <person name="Heiman D."/>
            <person name="Howarth C."/>
            <person name="Larson L."/>
            <person name="Lui A."/>
            <person name="MacDonald P.J.P."/>
            <person name="Mehta T."/>
            <person name="Montmayeur A."/>
            <person name="Murphy C."/>
            <person name="Neiman D."/>
            <person name="Pearson M."/>
            <person name="Priest M."/>
            <person name="Roberts A."/>
            <person name="Saif S."/>
            <person name="Shea T."/>
            <person name="Shenoy N."/>
            <person name="Sisk P."/>
            <person name="Stolte C."/>
            <person name="Sykes S."/>
            <person name="Yandava C."/>
            <person name="Wortman J."/>
            <person name="Nusbaum C."/>
            <person name="Birren B."/>
        </authorList>
    </citation>
    <scope>NUCLEOTIDE SEQUENCE</scope>
    <source>
        <strain evidence="3">ATCC 64411</strain>
    </source>
</reference>
<dbReference type="EnsemblFungi" id="MAPG_03468T0">
    <property type="protein sequence ID" value="MAPG_03468T0"/>
    <property type="gene ID" value="MAPG_03468"/>
</dbReference>
<dbReference type="Proteomes" id="UP000011715">
    <property type="component" value="Unassembled WGS sequence"/>
</dbReference>
<reference evidence="3" key="2">
    <citation type="submission" date="2010-05" db="EMBL/GenBank/DDBJ databases">
        <title>The Genome Sequence of Magnaporthe poae strain ATCC 64411.</title>
        <authorList>
            <consortium name="The Broad Institute Genome Sequencing Platform"/>
            <consortium name="Broad Institute Genome Sequencing Center for Infectious Disease"/>
            <person name="Ma L.-J."/>
            <person name="Dead R."/>
            <person name="Young S."/>
            <person name="Zeng Q."/>
            <person name="Koehrsen M."/>
            <person name="Alvarado L."/>
            <person name="Berlin A."/>
            <person name="Chapman S.B."/>
            <person name="Chen Z."/>
            <person name="Freedman E."/>
            <person name="Gellesch M."/>
            <person name="Goldberg J."/>
            <person name="Griggs A."/>
            <person name="Gujja S."/>
            <person name="Heilman E.R."/>
            <person name="Heiman D."/>
            <person name="Hepburn T."/>
            <person name="Howarth C."/>
            <person name="Jen D."/>
            <person name="Larson L."/>
            <person name="Mehta T."/>
            <person name="Neiman D."/>
            <person name="Pearson M."/>
            <person name="Roberts A."/>
            <person name="Saif S."/>
            <person name="Shea T."/>
            <person name="Shenoy N."/>
            <person name="Sisk P."/>
            <person name="Stolte C."/>
            <person name="Sykes S."/>
            <person name="Walk T."/>
            <person name="White J."/>
            <person name="Yandava C."/>
            <person name="Haas B."/>
            <person name="Nusbaum C."/>
            <person name="Birren B."/>
        </authorList>
    </citation>
    <scope>NUCLEOTIDE SEQUENCE</scope>
    <source>
        <strain evidence="3">ATCC 64411</strain>
    </source>
</reference>
<dbReference type="VEuPathDB" id="FungiDB:MAPG_03468"/>
<gene>
    <name evidence="3" type="ORF">MAPG_03468</name>
</gene>
<evidence type="ECO:0000313" key="4">
    <source>
        <dbReference type="EnsemblFungi" id="MAPG_03468T0"/>
    </source>
</evidence>
<evidence type="ECO:0000313" key="3">
    <source>
        <dbReference type="EMBL" id="KLU84425.1"/>
    </source>
</evidence>
<feature type="transmembrane region" description="Helical" evidence="2">
    <location>
        <begin position="114"/>
        <end position="136"/>
    </location>
</feature>
<keyword evidence="2" id="KW-0812">Transmembrane</keyword>
<organism evidence="4 5">
    <name type="scientific">Magnaporthiopsis poae (strain ATCC 64411 / 73-15)</name>
    <name type="common">Kentucky bluegrass fungus</name>
    <name type="synonym">Magnaporthe poae</name>
    <dbReference type="NCBI Taxonomy" id="644358"/>
    <lineage>
        <taxon>Eukaryota</taxon>
        <taxon>Fungi</taxon>
        <taxon>Dikarya</taxon>
        <taxon>Ascomycota</taxon>
        <taxon>Pezizomycotina</taxon>
        <taxon>Sordariomycetes</taxon>
        <taxon>Sordariomycetidae</taxon>
        <taxon>Magnaporthales</taxon>
        <taxon>Magnaporthaceae</taxon>
        <taxon>Magnaporthiopsis</taxon>
    </lineage>
</organism>
<keyword evidence="2" id="KW-0472">Membrane</keyword>
<dbReference type="EMBL" id="ADBL01000825">
    <property type="status" value="NOT_ANNOTATED_CDS"/>
    <property type="molecule type" value="Genomic_DNA"/>
</dbReference>
<evidence type="ECO:0000256" key="1">
    <source>
        <dbReference type="SAM" id="MobiDB-lite"/>
    </source>
</evidence>